<keyword evidence="1" id="KW-0472">Membrane</keyword>
<evidence type="ECO:0000313" key="3">
    <source>
        <dbReference type="EMBL" id="QHI99726.1"/>
    </source>
</evidence>
<feature type="transmembrane region" description="Helical" evidence="1">
    <location>
        <begin position="257"/>
        <end position="278"/>
    </location>
</feature>
<protein>
    <submittedName>
        <fullName evidence="3">HupE/UreJ family protein</fullName>
    </submittedName>
</protein>
<feature type="transmembrane region" description="Helical" evidence="1">
    <location>
        <begin position="227"/>
        <end position="245"/>
    </location>
</feature>
<proteinExistence type="predicted"/>
<keyword evidence="2" id="KW-0732">Signal</keyword>
<sequence length="299" mass="31519">MTALLLRWMAALLLGCTALAGQAHEMSLAEMTMREVDHGQFVWSWGAPAKVKPIAEELTVLWPEGCLADAQTVACGPGGLAGTLGVRGVGEAYSAAIIRILWRDGQQSVVTVSGAQPTVQLFGSARDERGGFELARLYTVLGVEHILSGIDHLMFVIGLLFLVGLNRRLVGTITAFTAAHSLTLAASALGWLTLRPPPVEACIALSIVLVCAEAMRDRQTLSRRWPALVAFLFGLVHGLGFAGALKDIGLPQHNITVALLGFNIGVEAGQLLVVGLAWGRCASSAGCAASPRCASRRCT</sequence>
<dbReference type="InterPro" id="IPR032809">
    <property type="entry name" value="Put_HupE_UreJ"/>
</dbReference>
<accession>A0A857J7A0</accession>
<dbReference type="Pfam" id="PF13795">
    <property type="entry name" value="HupE_UreJ_2"/>
    <property type="match status" value="1"/>
</dbReference>
<evidence type="ECO:0000256" key="2">
    <source>
        <dbReference type="SAM" id="SignalP"/>
    </source>
</evidence>
<dbReference type="KEGG" id="xyk:GT347_18135"/>
<dbReference type="Proteomes" id="UP000464787">
    <property type="component" value="Chromosome"/>
</dbReference>
<keyword evidence="4" id="KW-1185">Reference proteome</keyword>
<feature type="signal peptide" evidence="2">
    <location>
        <begin position="1"/>
        <end position="20"/>
    </location>
</feature>
<evidence type="ECO:0000256" key="1">
    <source>
        <dbReference type="SAM" id="Phobius"/>
    </source>
</evidence>
<keyword evidence="1" id="KW-1133">Transmembrane helix</keyword>
<feature type="transmembrane region" description="Helical" evidence="1">
    <location>
        <begin position="146"/>
        <end position="165"/>
    </location>
</feature>
<dbReference type="RefSeq" id="WP_160553537.1">
    <property type="nucleotide sequence ID" value="NZ_CP047650.1"/>
</dbReference>
<gene>
    <name evidence="3" type="ORF">GT347_18135</name>
</gene>
<reference evidence="3 4" key="1">
    <citation type="submission" date="2020-01" db="EMBL/GenBank/DDBJ databases">
        <title>Genome sequencing of strain KACC 21265.</title>
        <authorList>
            <person name="Heo J."/>
            <person name="Kim S.-J."/>
            <person name="Kim J.-S."/>
            <person name="Hong S.-B."/>
            <person name="Kwon S.-W."/>
        </authorList>
    </citation>
    <scope>NUCLEOTIDE SEQUENCE [LARGE SCALE GENOMIC DNA]</scope>
    <source>
        <strain evidence="3 4">KACC 21265</strain>
    </source>
</reference>
<name>A0A857J7A0_9BURK</name>
<feature type="chain" id="PRO_5032954979" evidence="2">
    <location>
        <begin position="21"/>
        <end position="299"/>
    </location>
</feature>
<keyword evidence="1" id="KW-0812">Transmembrane</keyword>
<dbReference type="AlphaFoldDB" id="A0A857J7A0"/>
<dbReference type="EMBL" id="CP047650">
    <property type="protein sequence ID" value="QHI99726.1"/>
    <property type="molecule type" value="Genomic_DNA"/>
</dbReference>
<organism evidence="3 4">
    <name type="scientific">Xylophilus rhododendri</name>
    <dbReference type="NCBI Taxonomy" id="2697032"/>
    <lineage>
        <taxon>Bacteria</taxon>
        <taxon>Pseudomonadati</taxon>
        <taxon>Pseudomonadota</taxon>
        <taxon>Betaproteobacteria</taxon>
        <taxon>Burkholderiales</taxon>
        <taxon>Xylophilus</taxon>
    </lineage>
</organism>
<evidence type="ECO:0000313" key="4">
    <source>
        <dbReference type="Proteomes" id="UP000464787"/>
    </source>
</evidence>